<feature type="transmembrane region" description="Helical" evidence="7">
    <location>
        <begin position="70"/>
        <end position="90"/>
    </location>
</feature>
<feature type="compositionally biased region" description="Low complexity" evidence="6">
    <location>
        <begin position="335"/>
        <end position="351"/>
    </location>
</feature>
<dbReference type="RefSeq" id="WP_071081872.1">
    <property type="nucleotide sequence ID" value="NZ_MBLM01000002.1"/>
</dbReference>
<dbReference type="Pfam" id="PF03741">
    <property type="entry name" value="TerC"/>
    <property type="match status" value="1"/>
</dbReference>
<dbReference type="EMBL" id="MBLM01000002">
    <property type="protein sequence ID" value="OHV46330.1"/>
    <property type="molecule type" value="Genomic_DNA"/>
</dbReference>
<dbReference type="InterPro" id="IPR005496">
    <property type="entry name" value="Integral_membrane_TerC"/>
</dbReference>
<dbReference type="OrthoDB" id="5242957at2"/>
<evidence type="ECO:0000313" key="8">
    <source>
        <dbReference type="EMBL" id="OHV46330.1"/>
    </source>
</evidence>
<dbReference type="AlphaFoldDB" id="A0A1S1RJE0"/>
<dbReference type="NCBIfam" id="TIGR03718">
    <property type="entry name" value="R_switched_Alx"/>
    <property type="match status" value="1"/>
</dbReference>
<dbReference type="PANTHER" id="PTHR30238">
    <property type="entry name" value="MEMBRANE BOUND PREDICTED REDOX MODULATOR"/>
    <property type="match status" value="1"/>
</dbReference>
<feature type="transmembrane region" description="Helical" evidence="7">
    <location>
        <begin position="276"/>
        <end position="298"/>
    </location>
</feature>
<sequence>MDVPAWAWVAFLGGLLLLLTIDLLAHRKAHVIGFREAAWWSVGWVSLGVGFAFVIWAWQGPGAAGEYTAAYLLEKSLSVDNLFVFALIFSYFKVPREYQHRVLFYGVLGALVLRFLFIAAGIALLDNFHFVIYLFGAFLLYTAFKMVRGDGVDMDPGNSRAVKLLRKVIPVTDEYQGQHFILRRAGKLVATPLLAVLVAVETADVLFAFDSVPAALGVTNETFLVYTANALAILGLRSLFFLLSGLMEKFHHLATGLAVILAFIGVKMLLTDVWHMPIWLSLVVIAAVLTGAIVWSLATAPPAEGDGDSGPGGPAAGSATATGTAAVAGAGPVAGTAAAGTGAPRGEPGPTDGERRESDVTPVGDQRH</sequence>
<feature type="transmembrane region" description="Helical" evidence="7">
    <location>
        <begin position="188"/>
        <end position="208"/>
    </location>
</feature>
<reference evidence="9" key="1">
    <citation type="submission" date="2016-07" db="EMBL/GenBank/DDBJ databases">
        <title>Sequence Frankia sp. strain CcI1.17.</title>
        <authorList>
            <person name="Ghodhbane-Gtari F."/>
            <person name="Swanson E."/>
            <person name="Gueddou A."/>
            <person name="Morris K."/>
            <person name="Hezbri K."/>
            <person name="Ktari A."/>
            <person name="Nouioui I."/>
            <person name="Abebe-Akele F."/>
            <person name="Simpson S."/>
            <person name="Thomas K."/>
            <person name="Gtari M."/>
            <person name="Tisa L.S."/>
            <person name="Hurst S."/>
        </authorList>
    </citation>
    <scope>NUCLEOTIDE SEQUENCE [LARGE SCALE GENOMIC DNA]</scope>
    <source>
        <strain evidence="9">Cc1.17</strain>
    </source>
</reference>
<dbReference type="InterPro" id="IPR022369">
    <property type="entry name" value="Integral_membrane_TerC_rswitch"/>
</dbReference>
<keyword evidence="5 7" id="KW-0472">Membrane</keyword>
<organism evidence="8 9">
    <name type="scientific">Parafrankia colletiae</name>
    <dbReference type="NCBI Taxonomy" id="573497"/>
    <lineage>
        <taxon>Bacteria</taxon>
        <taxon>Bacillati</taxon>
        <taxon>Actinomycetota</taxon>
        <taxon>Actinomycetes</taxon>
        <taxon>Frankiales</taxon>
        <taxon>Frankiaceae</taxon>
        <taxon>Parafrankia</taxon>
    </lineage>
</organism>
<evidence type="ECO:0000256" key="1">
    <source>
        <dbReference type="ARBA" id="ARBA00004141"/>
    </source>
</evidence>
<dbReference type="PANTHER" id="PTHR30238:SF0">
    <property type="entry name" value="THYLAKOID MEMBRANE PROTEIN TERC, CHLOROPLASTIC"/>
    <property type="match status" value="1"/>
</dbReference>
<comment type="caution">
    <text evidence="8">The sequence shown here is derived from an EMBL/GenBank/DDBJ whole genome shotgun (WGS) entry which is preliminary data.</text>
</comment>
<gene>
    <name evidence="8" type="ORF">CC117_01405</name>
</gene>
<feature type="transmembrane region" description="Helical" evidence="7">
    <location>
        <begin position="37"/>
        <end position="58"/>
    </location>
</feature>
<feature type="transmembrane region" description="Helical" evidence="7">
    <location>
        <begin position="102"/>
        <end position="124"/>
    </location>
</feature>
<dbReference type="GO" id="GO:0016020">
    <property type="term" value="C:membrane"/>
    <property type="evidence" value="ECO:0007669"/>
    <property type="project" value="UniProtKB-SubCell"/>
</dbReference>
<feature type="transmembrane region" description="Helical" evidence="7">
    <location>
        <begin position="130"/>
        <end position="147"/>
    </location>
</feature>
<evidence type="ECO:0000256" key="2">
    <source>
        <dbReference type="ARBA" id="ARBA00007511"/>
    </source>
</evidence>
<feature type="compositionally biased region" description="Basic and acidic residues" evidence="6">
    <location>
        <begin position="352"/>
        <end position="368"/>
    </location>
</feature>
<proteinExistence type="inferred from homology"/>
<feature type="region of interest" description="Disordered" evidence="6">
    <location>
        <begin position="335"/>
        <end position="368"/>
    </location>
</feature>
<protein>
    <submittedName>
        <fullName evidence="8">Tellurium resistance protein TerC</fullName>
    </submittedName>
</protein>
<feature type="transmembrane region" description="Helical" evidence="7">
    <location>
        <begin position="223"/>
        <end position="243"/>
    </location>
</feature>
<dbReference type="Proteomes" id="UP000179627">
    <property type="component" value="Unassembled WGS sequence"/>
</dbReference>
<name>A0A1S1RJE0_9ACTN</name>
<keyword evidence="4 7" id="KW-1133">Transmembrane helix</keyword>
<evidence type="ECO:0000256" key="4">
    <source>
        <dbReference type="ARBA" id="ARBA00022989"/>
    </source>
</evidence>
<evidence type="ECO:0000256" key="3">
    <source>
        <dbReference type="ARBA" id="ARBA00022692"/>
    </source>
</evidence>
<feature type="transmembrane region" description="Helical" evidence="7">
    <location>
        <begin position="250"/>
        <end position="270"/>
    </location>
</feature>
<evidence type="ECO:0000256" key="6">
    <source>
        <dbReference type="SAM" id="MobiDB-lite"/>
    </source>
</evidence>
<evidence type="ECO:0000256" key="7">
    <source>
        <dbReference type="SAM" id="Phobius"/>
    </source>
</evidence>
<keyword evidence="3 7" id="KW-0812">Transmembrane</keyword>
<comment type="similarity">
    <text evidence="2">Belongs to the TerC family.</text>
</comment>
<comment type="subcellular location">
    <subcellularLocation>
        <location evidence="1">Membrane</location>
        <topology evidence="1">Multi-pass membrane protein</topology>
    </subcellularLocation>
</comment>
<evidence type="ECO:0000313" key="9">
    <source>
        <dbReference type="Proteomes" id="UP000179627"/>
    </source>
</evidence>
<keyword evidence="9" id="KW-1185">Reference proteome</keyword>
<feature type="transmembrane region" description="Helical" evidence="7">
    <location>
        <begin position="6"/>
        <end position="25"/>
    </location>
</feature>
<evidence type="ECO:0000256" key="5">
    <source>
        <dbReference type="ARBA" id="ARBA00023136"/>
    </source>
</evidence>
<accession>A0A1S1RJE0</accession>